<evidence type="ECO:0000256" key="11">
    <source>
        <dbReference type="SAM" id="SignalP"/>
    </source>
</evidence>
<feature type="domain" description="Fibronectin type III-like" evidence="12">
    <location>
        <begin position="666"/>
        <end position="735"/>
    </location>
</feature>
<accession>A0A1G6N406</accession>
<dbReference type="InterPro" id="IPR001764">
    <property type="entry name" value="Glyco_hydro_3_N"/>
</dbReference>
<dbReference type="GO" id="GO:0008422">
    <property type="term" value="F:beta-glucosidase activity"/>
    <property type="evidence" value="ECO:0007669"/>
    <property type="project" value="UniProtKB-EC"/>
</dbReference>
<evidence type="ECO:0000256" key="3">
    <source>
        <dbReference type="ARBA" id="ARBA00005336"/>
    </source>
</evidence>
<keyword evidence="5 11" id="KW-0732">Signal</keyword>
<keyword evidence="14" id="KW-1185">Reference proteome</keyword>
<dbReference type="Gene3D" id="3.40.50.1700">
    <property type="entry name" value="Glycoside hydrolase family 3 C-terminal domain"/>
    <property type="match status" value="1"/>
</dbReference>
<sequence length="747" mass="81823">MNKPTILLIVLLLMVGCSGAAQNGAPKRFFSNNTATEHKIDSLLKLMTLDEKIGQLNQLTGDGEVTGPITLAVSYQDAIRKGQVGSMLNVNGAAYTLKIQKIAVEESRLGIPLIFGYDVIHGYKTIFPVPLGDAASFDLESIEKGARVAAIEAAASGQHWTFAPMVDIARDPRWGRVMEGAGEDTYYGSLVAAARVKGFQGNNLGDGTTILACAKHFVAYGAAMSGRDYNTVDISERTLYEVYLPPFKAALDAGVATFMSSFNELNGVPVTGNKEMIHDLLKQKWGFDGFVVSDWASIMEMLPHGIAANQYEASEMAMNAGIDMDMEAHFYTAELPKLLKDGKITEAQINESVKRILRLKYKLGLFEDPYRYCDTAREKKELLNPRYLDIARDAARKSMVLLKNDNVLPISKSVKTIAVIGPMADNQDDLIGTWSARGEAKDVVSMLTGIKDKMPNSSVIYAKGCEISGDSKAGFAQALAAARRADVVVVAVGEAAMMSGEALSRAYLDLPGVQRDLVLALNELHKPMVVVVMNGRPLTLEWMDQQVPSILEAWLPGTMGGPAIADVLFGDYNPSGKLPMTFPRSTGQIPLFYNHKNTGRPRIDSVRYTSKYIDSPNTPLYPFGYGLSYTTFNYSNFRINRPTMGMKDTLTVTVNVKNTGKYDGTEIVQLYIRDMVGSVTRPVKELKGIRKVALRAGEDAVVVFKLTASDLAFYNRNMEFKAEYGDFKVFIGSSSAEVQELGFRLAQ</sequence>
<dbReference type="Proteomes" id="UP000199452">
    <property type="component" value="Unassembled WGS sequence"/>
</dbReference>
<dbReference type="STRING" id="1640674.SAMN05216323_104016"/>
<dbReference type="InterPro" id="IPR019800">
    <property type="entry name" value="Glyco_hydro_3_AS"/>
</dbReference>
<evidence type="ECO:0000256" key="5">
    <source>
        <dbReference type="ARBA" id="ARBA00022729"/>
    </source>
</evidence>
<name>A0A1G6N406_9BACT</name>
<dbReference type="Pfam" id="PF00933">
    <property type="entry name" value="Glyco_hydro_3"/>
    <property type="match status" value="1"/>
</dbReference>
<dbReference type="SUPFAM" id="SSF51445">
    <property type="entry name" value="(Trans)glycosidases"/>
    <property type="match status" value="1"/>
</dbReference>
<keyword evidence="8 10" id="KW-0326">Glycosidase</keyword>
<comment type="subcellular location">
    <subcellularLocation>
        <location evidence="2">Periplasm</location>
    </subcellularLocation>
</comment>
<dbReference type="GO" id="GO:0009251">
    <property type="term" value="P:glucan catabolic process"/>
    <property type="evidence" value="ECO:0007669"/>
    <property type="project" value="TreeGrafter"/>
</dbReference>
<dbReference type="InterPro" id="IPR036881">
    <property type="entry name" value="Glyco_hydro_3_C_sf"/>
</dbReference>
<proteinExistence type="inferred from homology"/>
<dbReference type="PROSITE" id="PS00775">
    <property type="entry name" value="GLYCOSYL_HYDROL_F3"/>
    <property type="match status" value="1"/>
</dbReference>
<keyword evidence="7 10" id="KW-0378">Hydrolase</keyword>
<dbReference type="InterPro" id="IPR026891">
    <property type="entry name" value="Fn3-like"/>
</dbReference>
<dbReference type="PROSITE" id="PS51257">
    <property type="entry name" value="PROKAR_LIPOPROTEIN"/>
    <property type="match status" value="1"/>
</dbReference>
<feature type="chain" id="PRO_5011695098" description="Periplasmic beta-glucosidase" evidence="11">
    <location>
        <begin position="21"/>
        <end position="747"/>
    </location>
</feature>
<evidence type="ECO:0000256" key="8">
    <source>
        <dbReference type="ARBA" id="ARBA00023295"/>
    </source>
</evidence>
<dbReference type="GO" id="GO:0042597">
    <property type="term" value="C:periplasmic space"/>
    <property type="evidence" value="ECO:0007669"/>
    <property type="project" value="UniProtKB-SubCell"/>
</dbReference>
<dbReference type="AlphaFoldDB" id="A0A1G6N406"/>
<dbReference type="EMBL" id="FMYP01000040">
    <property type="protein sequence ID" value="SDC62184.1"/>
    <property type="molecule type" value="Genomic_DNA"/>
</dbReference>
<dbReference type="Gene3D" id="2.60.40.10">
    <property type="entry name" value="Immunoglobulins"/>
    <property type="match status" value="1"/>
</dbReference>
<evidence type="ECO:0000256" key="7">
    <source>
        <dbReference type="ARBA" id="ARBA00022801"/>
    </source>
</evidence>
<evidence type="ECO:0000256" key="4">
    <source>
        <dbReference type="ARBA" id="ARBA00012744"/>
    </source>
</evidence>
<dbReference type="SMART" id="SM01217">
    <property type="entry name" value="Fn3_like"/>
    <property type="match status" value="1"/>
</dbReference>
<organism evidence="13 14">
    <name type="scientific">Williamwhitmania taraxaci</name>
    <dbReference type="NCBI Taxonomy" id="1640674"/>
    <lineage>
        <taxon>Bacteria</taxon>
        <taxon>Pseudomonadati</taxon>
        <taxon>Bacteroidota</taxon>
        <taxon>Bacteroidia</taxon>
        <taxon>Bacteroidales</taxon>
        <taxon>Williamwhitmaniaceae</taxon>
        <taxon>Williamwhitmania</taxon>
    </lineage>
</organism>
<dbReference type="FunFam" id="3.40.50.1700:FF:000004">
    <property type="entry name" value="Periplasmic beta-glucosidase"/>
    <property type="match status" value="1"/>
</dbReference>
<dbReference type="EC" id="3.2.1.21" evidence="4"/>
<dbReference type="Pfam" id="PF01915">
    <property type="entry name" value="Glyco_hydro_3_C"/>
    <property type="match status" value="1"/>
</dbReference>
<evidence type="ECO:0000259" key="12">
    <source>
        <dbReference type="SMART" id="SM01217"/>
    </source>
</evidence>
<dbReference type="SUPFAM" id="SSF52279">
    <property type="entry name" value="Beta-D-glucan exohydrolase, C-terminal domain"/>
    <property type="match status" value="1"/>
</dbReference>
<dbReference type="InterPro" id="IPR051915">
    <property type="entry name" value="Cellulose_Degrad_GH3"/>
</dbReference>
<dbReference type="PRINTS" id="PR00133">
    <property type="entry name" value="GLHYDRLASE3"/>
</dbReference>
<evidence type="ECO:0000313" key="14">
    <source>
        <dbReference type="Proteomes" id="UP000199452"/>
    </source>
</evidence>
<dbReference type="InterPro" id="IPR017853">
    <property type="entry name" value="GH"/>
</dbReference>
<comment type="catalytic activity">
    <reaction evidence="1">
        <text>Hydrolysis of terminal, non-reducing beta-D-glucosyl residues with release of beta-D-glucose.</text>
        <dbReference type="EC" id="3.2.1.21"/>
    </reaction>
</comment>
<dbReference type="PANTHER" id="PTHR30620:SF16">
    <property type="entry name" value="LYSOSOMAL BETA GLUCOSIDASE"/>
    <property type="match status" value="1"/>
</dbReference>
<protein>
    <recommendedName>
        <fullName evidence="9">Periplasmic beta-glucosidase</fullName>
        <ecNumber evidence="4">3.2.1.21</ecNumber>
    </recommendedName>
</protein>
<dbReference type="RefSeq" id="WP_212590539.1">
    <property type="nucleotide sequence ID" value="NZ_FMYP01000040.1"/>
</dbReference>
<evidence type="ECO:0000313" key="13">
    <source>
        <dbReference type="EMBL" id="SDC62184.1"/>
    </source>
</evidence>
<evidence type="ECO:0000256" key="1">
    <source>
        <dbReference type="ARBA" id="ARBA00000448"/>
    </source>
</evidence>
<dbReference type="PANTHER" id="PTHR30620">
    <property type="entry name" value="PERIPLASMIC BETA-GLUCOSIDASE-RELATED"/>
    <property type="match status" value="1"/>
</dbReference>
<evidence type="ECO:0000256" key="10">
    <source>
        <dbReference type="RuleBase" id="RU361161"/>
    </source>
</evidence>
<dbReference type="Pfam" id="PF14310">
    <property type="entry name" value="Fn3-like"/>
    <property type="match status" value="1"/>
</dbReference>
<dbReference type="InterPro" id="IPR013783">
    <property type="entry name" value="Ig-like_fold"/>
</dbReference>
<feature type="signal peptide" evidence="11">
    <location>
        <begin position="1"/>
        <end position="20"/>
    </location>
</feature>
<keyword evidence="6" id="KW-0574">Periplasm</keyword>
<dbReference type="FunFam" id="3.20.20.300:FF:000005">
    <property type="entry name" value="Periplasmic beta-glucosidase"/>
    <property type="match status" value="1"/>
</dbReference>
<evidence type="ECO:0000256" key="2">
    <source>
        <dbReference type="ARBA" id="ARBA00004418"/>
    </source>
</evidence>
<dbReference type="FunFam" id="2.60.40.10:FF:000495">
    <property type="entry name" value="Periplasmic beta-glucosidase"/>
    <property type="match status" value="1"/>
</dbReference>
<reference evidence="13 14" key="1">
    <citation type="submission" date="2016-09" db="EMBL/GenBank/DDBJ databases">
        <authorList>
            <person name="Capua I."/>
            <person name="De Benedictis P."/>
            <person name="Joannis T."/>
            <person name="Lombin L.H."/>
            <person name="Cattoli G."/>
        </authorList>
    </citation>
    <scope>NUCLEOTIDE SEQUENCE [LARGE SCALE GENOMIC DNA]</scope>
    <source>
        <strain evidence="13 14">A7P-90m</strain>
    </source>
</reference>
<dbReference type="InterPro" id="IPR036962">
    <property type="entry name" value="Glyco_hydro_3_N_sf"/>
</dbReference>
<comment type="similarity">
    <text evidence="3 10">Belongs to the glycosyl hydrolase 3 family.</text>
</comment>
<dbReference type="InterPro" id="IPR002772">
    <property type="entry name" value="Glyco_hydro_3_C"/>
</dbReference>
<gene>
    <name evidence="13" type="ORF">SAMN05216323_104016</name>
</gene>
<evidence type="ECO:0000256" key="9">
    <source>
        <dbReference type="ARBA" id="ARBA00067498"/>
    </source>
</evidence>
<evidence type="ECO:0000256" key="6">
    <source>
        <dbReference type="ARBA" id="ARBA00022764"/>
    </source>
</evidence>
<dbReference type="Gene3D" id="3.20.20.300">
    <property type="entry name" value="Glycoside hydrolase, family 3, N-terminal domain"/>
    <property type="match status" value="1"/>
</dbReference>